<dbReference type="Proteomes" id="UP000479000">
    <property type="component" value="Unassembled WGS sequence"/>
</dbReference>
<sequence>MYPNNPRNHRKRLLSTHVSTRPTPSHQTTHPKKTFSNVWARISLTTPSRATMPAYSPTVKQVTFNIGIDQWPTTRLNGLLAST</sequence>
<feature type="compositionally biased region" description="Polar residues" evidence="1">
    <location>
        <begin position="16"/>
        <end position="28"/>
    </location>
</feature>
<accession>A0A6H5HF14</accession>
<gene>
    <name evidence="2" type="ORF">NTEN_LOCUS19135</name>
</gene>
<dbReference type="EMBL" id="CADCXU010028207">
    <property type="protein sequence ID" value="CAB0014724.1"/>
    <property type="molecule type" value="Genomic_DNA"/>
</dbReference>
<organism evidence="2 3">
    <name type="scientific">Nesidiocoris tenuis</name>
    <dbReference type="NCBI Taxonomy" id="355587"/>
    <lineage>
        <taxon>Eukaryota</taxon>
        <taxon>Metazoa</taxon>
        <taxon>Ecdysozoa</taxon>
        <taxon>Arthropoda</taxon>
        <taxon>Hexapoda</taxon>
        <taxon>Insecta</taxon>
        <taxon>Pterygota</taxon>
        <taxon>Neoptera</taxon>
        <taxon>Paraneoptera</taxon>
        <taxon>Hemiptera</taxon>
        <taxon>Heteroptera</taxon>
        <taxon>Panheteroptera</taxon>
        <taxon>Cimicomorpha</taxon>
        <taxon>Miridae</taxon>
        <taxon>Dicyphina</taxon>
        <taxon>Nesidiocoris</taxon>
    </lineage>
</organism>
<keyword evidence="3" id="KW-1185">Reference proteome</keyword>
<evidence type="ECO:0000256" key="1">
    <source>
        <dbReference type="SAM" id="MobiDB-lite"/>
    </source>
</evidence>
<evidence type="ECO:0000313" key="3">
    <source>
        <dbReference type="Proteomes" id="UP000479000"/>
    </source>
</evidence>
<name>A0A6H5HF14_9HEMI</name>
<reference evidence="2 3" key="1">
    <citation type="submission" date="2020-02" db="EMBL/GenBank/DDBJ databases">
        <authorList>
            <person name="Ferguson B K."/>
        </authorList>
    </citation>
    <scope>NUCLEOTIDE SEQUENCE [LARGE SCALE GENOMIC DNA]</scope>
</reference>
<protein>
    <submittedName>
        <fullName evidence="2">Uncharacterized protein</fullName>
    </submittedName>
</protein>
<feature type="region of interest" description="Disordered" evidence="1">
    <location>
        <begin position="1"/>
        <end position="31"/>
    </location>
</feature>
<dbReference type="AlphaFoldDB" id="A0A6H5HF14"/>
<evidence type="ECO:0000313" key="2">
    <source>
        <dbReference type="EMBL" id="CAB0014724.1"/>
    </source>
</evidence>
<proteinExistence type="predicted"/>